<dbReference type="GO" id="GO:0046872">
    <property type="term" value="F:metal ion binding"/>
    <property type="evidence" value="ECO:0007669"/>
    <property type="project" value="UniProtKB-KW"/>
</dbReference>
<evidence type="ECO:0000256" key="1">
    <source>
        <dbReference type="ARBA" id="ARBA00004370"/>
    </source>
</evidence>
<keyword evidence="10" id="KW-0496">Mitochondrion</keyword>
<feature type="transmembrane region" description="Helical" evidence="9">
    <location>
        <begin position="26"/>
        <end position="59"/>
    </location>
</feature>
<dbReference type="PANTHER" id="PTHR10978:SF18">
    <property type="entry name" value="SUCCINATE DEHYDROGENASE SUBUNIT 3-1, MITOCHONDRIAL"/>
    <property type="match status" value="1"/>
</dbReference>
<dbReference type="NCBIfam" id="TIGR02970">
    <property type="entry name" value="succ_dehyd_cytB"/>
    <property type="match status" value="1"/>
</dbReference>
<dbReference type="AlphaFoldDB" id="A0A1Z1XAU1"/>
<dbReference type="GO" id="GO:0005739">
    <property type="term" value="C:mitochondrion"/>
    <property type="evidence" value="ECO:0007669"/>
    <property type="project" value="GOC"/>
</dbReference>
<dbReference type="GO" id="GO:0009055">
    <property type="term" value="F:electron transfer activity"/>
    <property type="evidence" value="ECO:0007669"/>
    <property type="project" value="InterPro"/>
</dbReference>
<dbReference type="CDD" id="cd03499">
    <property type="entry name" value="SQR_TypeC_SdhC"/>
    <property type="match status" value="1"/>
</dbReference>
<evidence type="ECO:0000256" key="5">
    <source>
        <dbReference type="ARBA" id="ARBA00022989"/>
    </source>
</evidence>
<dbReference type="SUPFAM" id="SSF81343">
    <property type="entry name" value="Fumarate reductase respiratory complex transmembrane subunits"/>
    <property type="match status" value="1"/>
</dbReference>
<organism evidence="10">
    <name type="scientific">Thorea hispida</name>
    <dbReference type="NCBI Taxonomy" id="202687"/>
    <lineage>
        <taxon>Eukaryota</taxon>
        <taxon>Rhodophyta</taxon>
        <taxon>Florideophyceae</taxon>
        <taxon>Nemaliophycidae</taxon>
        <taxon>Thoreales</taxon>
        <taxon>Thoreaceae</taxon>
        <taxon>Thorea</taxon>
    </lineage>
</organism>
<dbReference type="InterPro" id="IPR014314">
    <property type="entry name" value="Succ_DH_cytb556"/>
</dbReference>
<gene>
    <name evidence="10" type="primary">sdh3</name>
</gene>
<evidence type="ECO:0000256" key="7">
    <source>
        <dbReference type="ARBA" id="ARBA00023136"/>
    </source>
</evidence>
<evidence type="ECO:0000256" key="8">
    <source>
        <dbReference type="PIRSR" id="PIRSR000178-1"/>
    </source>
</evidence>
<keyword evidence="2 8" id="KW-0349">Heme</keyword>
<protein>
    <submittedName>
        <fullName evidence="10">Succinate:cytochrome c oxidoreductase subunit 3</fullName>
    </submittedName>
</protein>
<evidence type="ECO:0000256" key="2">
    <source>
        <dbReference type="ARBA" id="ARBA00022617"/>
    </source>
</evidence>
<geneLocation type="mitochondrion" evidence="10"/>
<evidence type="ECO:0000256" key="9">
    <source>
        <dbReference type="SAM" id="Phobius"/>
    </source>
</evidence>
<evidence type="ECO:0000256" key="3">
    <source>
        <dbReference type="ARBA" id="ARBA00022692"/>
    </source>
</evidence>
<dbReference type="GO" id="GO:0016020">
    <property type="term" value="C:membrane"/>
    <property type="evidence" value="ECO:0007669"/>
    <property type="project" value="UniProtKB-SubCell"/>
</dbReference>
<evidence type="ECO:0000256" key="6">
    <source>
        <dbReference type="ARBA" id="ARBA00023004"/>
    </source>
</evidence>
<feature type="binding site" description="axial binding residue" evidence="8">
    <location>
        <position position="83"/>
    </location>
    <ligand>
        <name>heme</name>
        <dbReference type="ChEBI" id="CHEBI:30413"/>
        <note>ligand shared with second transmembrane subunit</note>
    </ligand>
    <ligandPart>
        <name>Fe</name>
        <dbReference type="ChEBI" id="CHEBI:18248"/>
    </ligandPart>
</feature>
<keyword evidence="3 9" id="KW-0812">Transmembrane</keyword>
<dbReference type="EMBL" id="KY083066">
    <property type="protein sequence ID" value="ARX95970.1"/>
    <property type="molecule type" value="Genomic_DNA"/>
</dbReference>
<keyword evidence="4 8" id="KW-0479">Metal-binding</keyword>
<evidence type="ECO:0000313" key="10">
    <source>
        <dbReference type="EMBL" id="ARX95970.1"/>
    </source>
</evidence>
<dbReference type="GeneID" id="33195531"/>
<name>A0A1Z1XAU1_9FLOR</name>
<sequence length="124" mass="14728">MKRFFNRPLSPHLTVYVPQFTSLFSIWHRISIISVLSIFFLNVFLSKFLLVNFLIFYLFSFMLKKPIIIFSISIILITNLLYHILSGLRHLIWDLNFFLSKRSIHLSSKFITSIVIFLQILTTI</sequence>
<evidence type="ECO:0000256" key="4">
    <source>
        <dbReference type="ARBA" id="ARBA00022723"/>
    </source>
</evidence>
<dbReference type="GO" id="GO:0006099">
    <property type="term" value="P:tricarboxylic acid cycle"/>
    <property type="evidence" value="ECO:0007669"/>
    <property type="project" value="InterPro"/>
</dbReference>
<dbReference type="RefSeq" id="YP_009389226.1">
    <property type="nucleotide sequence ID" value="NC_035158.1"/>
</dbReference>
<feature type="transmembrane region" description="Helical" evidence="9">
    <location>
        <begin position="66"/>
        <end position="84"/>
    </location>
</feature>
<dbReference type="InterPro" id="IPR000701">
    <property type="entry name" value="SuccDH_FuR_B_TM-su"/>
</dbReference>
<dbReference type="PIRSF" id="PIRSF000178">
    <property type="entry name" value="SDH_cyt_b560"/>
    <property type="match status" value="1"/>
</dbReference>
<dbReference type="Pfam" id="PF01127">
    <property type="entry name" value="Sdh_cyt"/>
    <property type="match status" value="1"/>
</dbReference>
<feature type="transmembrane region" description="Helical" evidence="9">
    <location>
        <begin position="104"/>
        <end position="122"/>
    </location>
</feature>
<keyword evidence="5 9" id="KW-1133">Transmembrane helix</keyword>
<comment type="cofactor">
    <cofactor evidence="8">
        <name>heme</name>
        <dbReference type="ChEBI" id="CHEBI:30413"/>
    </cofactor>
    <text evidence="8">The heme is bound between the two transmembrane subunits.</text>
</comment>
<dbReference type="GO" id="GO:0006121">
    <property type="term" value="P:mitochondrial electron transport, succinate to ubiquinone"/>
    <property type="evidence" value="ECO:0007669"/>
    <property type="project" value="TreeGrafter"/>
</dbReference>
<proteinExistence type="predicted"/>
<keyword evidence="7 9" id="KW-0472">Membrane</keyword>
<keyword evidence="6 8" id="KW-0408">Iron</keyword>
<comment type="subcellular location">
    <subcellularLocation>
        <location evidence="1">Membrane</location>
    </subcellularLocation>
</comment>
<dbReference type="InterPro" id="IPR034804">
    <property type="entry name" value="SQR/QFR_C/D"/>
</dbReference>
<reference evidence="10" key="1">
    <citation type="submission" date="2016-11" db="EMBL/GenBank/DDBJ databases">
        <title>Complete Mitochondrial Genome of Thorea hispida.</title>
        <authorList>
            <person name="Nan F."/>
            <person name="Xie S."/>
        </authorList>
    </citation>
    <scope>NUCLEOTIDE SEQUENCE</scope>
</reference>
<dbReference type="Gene3D" id="1.20.1300.10">
    <property type="entry name" value="Fumarate reductase/succinate dehydrogenase, transmembrane subunit"/>
    <property type="match status" value="1"/>
</dbReference>
<accession>A0A1Z1XAU1</accession>
<dbReference type="PANTHER" id="PTHR10978">
    <property type="entry name" value="SUCCINATE DEHYDROGENASE CYTOCHROME B560 SUBUNIT"/>
    <property type="match status" value="1"/>
</dbReference>